<dbReference type="InterPro" id="IPR001436">
    <property type="entry name" value="Alpha-crystallin/sHSP_animal"/>
</dbReference>
<dbReference type="InterPro" id="IPR008978">
    <property type="entry name" value="HSP20-like_chaperone"/>
</dbReference>
<reference evidence="7" key="1">
    <citation type="submission" date="2022-01" db="EMBL/GenBank/DDBJ databases">
        <authorList>
            <person name="King R."/>
        </authorList>
    </citation>
    <scope>NUCLEOTIDE SEQUENCE</scope>
</reference>
<gene>
    <name evidence="7" type="ORF">CHIRRI_LOCUS3662</name>
</gene>
<dbReference type="InterPro" id="IPR055269">
    <property type="entry name" value="Alpha-crystallin/HSP_16"/>
</dbReference>
<evidence type="ECO:0000256" key="1">
    <source>
        <dbReference type="PIRNR" id="PIRNR036514"/>
    </source>
</evidence>
<dbReference type="GO" id="GO:0051082">
    <property type="term" value="F:unfolded protein binding"/>
    <property type="evidence" value="ECO:0007669"/>
    <property type="project" value="TreeGrafter"/>
</dbReference>
<dbReference type="Proteomes" id="UP001153620">
    <property type="component" value="Chromosome 1"/>
</dbReference>
<feature type="binding site" evidence="2">
    <location>
        <position position="117"/>
    </location>
    <ligand>
        <name>Zn(2+)</name>
        <dbReference type="ChEBI" id="CHEBI:29105"/>
        <label>1</label>
    </ligand>
</feature>
<keyword evidence="2" id="KW-0479">Metal-binding</keyword>
<dbReference type="SUPFAM" id="SSF49764">
    <property type="entry name" value="HSP20-like chaperones"/>
    <property type="match status" value="1"/>
</dbReference>
<dbReference type="AlphaFoldDB" id="A0A9N9WP07"/>
<evidence type="ECO:0000259" key="6">
    <source>
        <dbReference type="PROSITE" id="PS01031"/>
    </source>
</evidence>
<dbReference type="Pfam" id="PF00011">
    <property type="entry name" value="HSP20"/>
    <property type="match status" value="1"/>
</dbReference>
<evidence type="ECO:0000313" key="8">
    <source>
        <dbReference type="Proteomes" id="UP001153620"/>
    </source>
</evidence>
<dbReference type="InterPro" id="IPR002068">
    <property type="entry name" value="A-crystallin/Hsp20_dom"/>
</dbReference>
<evidence type="ECO:0000256" key="4">
    <source>
        <dbReference type="RuleBase" id="RU003616"/>
    </source>
</evidence>
<dbReference type="Gene3D" id="2.60.40.790">
    <property type="match status" value="1"/>
</dbReference>
<dbReference type="PRINTS" id="PR00299">
    <property type="entry name" value="ACRYSTALLIN"/>
</dbReference>
<dbReference type="PANTHER" id="PTHR45640">
    <property type="entry name" value="HEAT SHOCK PROTEIN HSP-12.2-RELATED"/>
    <property type="match status" value="1"/>
</dbReference>
<dbReference type="CDD" id="cd06526">
    <property type="entry name" value="metazoan_ACD"/>
    <property type="match status" value="1"/>
</dbReference>
<dbReference type="PROSITE" id="PS01031">
    <property type="entry name" value="SHSP"/>
    <property type="match status" value="1"/>
</dbReference>
<feature type="compositionally biased region" description="Polar residues" evidence="5">
    <location>
        <begin position="182"/>
        <end position="198"/>
    </location>
</feature>
<feature type="domain" description="SHSP" evidence="6">
    <location>
        <begin position="68"/>
        <end position="175"/>
    </location>
</feature>
<feature type="binding site" evidence="2">
    <location>
        <position position="122"/>
    </location>
    <ligand>
        <name>Zn(2+)</name>
        <dbReference type="ChEBI" id="CHEBI:29105"/>
        <label>1</label>
    </ligand>
</feature>
<name>A0A9N9WP07_9DIPT</name>
<dbReference type="EMBL" id="OU895877">
    <property type="protein sequence ID" value="CAG9800723.1"/>
    <property type="molecule type" value="Genomic_DNA"/>
</dbReference>
<feature type="binding site" evidence="2">
    <location>
        <position position="115"/>
    </location>
    <ligand>
        <name>Zn(2+)</name>
        <dbReference type="ChEBI" id="CHEBI:29105"/>
        <label>1</label>
    </ligand>
</feature>
<reference evidence="7" key="2">
    <citation type="submission" date="2022-10" db="EMBL/GenBank/DDBJ databases">
        <authorList>
            <consortium name="ENA_rothamsted_submissions"/>
            <consortium name="culmorum"/>
            <person name="King R."/>
        </authorList>
    </citation>
    <scope>NUCLEOTIDE SEQUENCE</scope>
</reference>
<dbReference type="GO" id="GO:0005634">
    <property type="term" value="C:nucleus"/>
    <property type="evidence" value="ECO:0007669"/>
    <property type="project" value="TreeGrafter"/>
</dbReference>
<sequence length="198" mass="22717">MSRVPMMFRDWWDEYDWDFDSLRRPRTSRLIDQHFGTALRKNDLLSSLANTQISSGSRTTPYYRPWGTSLTKADSGSTINVEKDKFQIILDVQQFTPEEITVRTSDKFVIVEGKHEEKQDEHGYVSRHFTRKYLLPPNYKPETVSSTLSSDGILTINAATPDAQPVNQERSVPITHVGPSRVENSQSQDSQPKIEQVN</sequence>
<organism evidence="7 8">
    <name type="scientific">Chironomus riparius</name>
    <dbReference type="NCBI Taxonomy" id="315576"/>
    <lineage>
        <taxon>Eukaryota</taxon>
        <taxon>Metazoa</taxon>
        <taxon>Ecdysozoa</taxon>
        <taxon>Arthropoda</taxon>
        <taxon>Hexapoda</taxon>
        <taxon>Insecta</taxon>
        <taxon>Pterygota</taxon>
        <taxon>Neoptera</taxon>
        <taxon>Endopterygota</taxon>
        <taxon>Diptera</taxon>
        <taxon>Nematocera</taxon>
        <taxon>Chironomoidea</taxon>
        <taxon>Chironomidae</taxon>
        <taxon>Chironominae</taxon>
        <taxon>Chironomus</taxon>
    </lineage>
</organism>
<dbReference type="OrthoDB" id="1431247at2759"/>
<dbReference type="PIRSF" id="PIRSF036514">
    <property type="entry name" value="Sm_HSP_B1"/>
    <property type="match status" value="1"/>
</dbReference>
<comment type="similarity">
    <text evidence="1 3 4">Belongs to the small heat shock protein (HSP20) family.</text>
</comment>
<accession>A0A9N9WP07</accession>
<feature type="region of interest" description="Disordered" evidence="5">
    <location>
        <begin position="174"/>
        <end position="198"/>
    </location>
</feature>
<evidence type="ECO:0000313" key="7">
    <source>
        <dbReference type="EMBL" id="CAG9800723.1"/>
    </source>
</evidence>
<keyword evidence="8" id="KW-1185">Reference proteome</keyword>
<evidence type="ECO:0000256" key="5">
    <source>
        <dbReference type="SAM" id="MobiDB-lite"/>
    </source>
</evidence>
<keyword evidence="2" id="KW-0862">Zinc</keyword>
<evidence type="ECO:0000256" key="2">
    <source>
        <dbReference type="PIRSR" id="PIRSR036514-1"/>
    </source>
</evidence>
<dbReference type="GO" id="GO:0005737">
    <property type="term" value="C:cytoplasm"/>
    <property type="evidence" value="ECO:0007669"/>
    <property type="project" value="TreeGrafter"/>
</dbReference>
<proteinExistence type="inferred from homology"/>
<dbReference type="GO" id="GO:0042026">
    <property type="term" value="P:protein refolding"/>
    <property type="evidence" value="ECO:0007669"/>
    <property type="project" value="TreeGrafter"/>
</dbReference>
<evidence type="ECO:0000256" key="3">
    <source>
        <dbReference type="PROSITE-ProRule" id="PRU00285"/>
    </source>
</evidence>
<dbReference type="GO" id="GO:0046872">
    <property type="term" value="F:metal ion binding"/>
    <property type="evidence" value="ECO:0007669"/>
    <property type="project" value="UniProtKB-KW"/>
</dbReference>
<protein>
    <recommendedName>
        <fullName evidence="6">SHSP domain-containing protein</fullName>
    </recommendedName>
</protein>
<dbReference type="PANTHER" id="PTHR45640:SF34">
    <property type="entry name" value="PROTEIN LETHAL(2)ESSENTIAL FOR LIFE"/>
    <property type="match status" value="1"/>
</dbReference>
<dbReference type="GO" id="GO:0009408">
    <property type="term" value="P:response to heat"/>
    <property type="evidence" value="ECO:0007669"/>
    <property type="project" value="UniProtKB-ARBA"/>
</dbReference>